<evidence type="ECO:0000256" key="4">
    <source>
        <dbReference type="ARBA" id="ARBA00005420"/>
    </source>
</evidence>
<name>A0AAJ6CGW0_9BASI</name>
<evidence type="ECO:0000313" key="19">
    <source>
        <dbReference type="Proteomes" id="UP001219567"/>
    </source>
</evidence>
<keyword evidence="12" id="KW-0443">Lipid metabolism</keyword>
<evidence type="ECO:0000256" key="6">
    <source>
        <dbReference type="ARBA" id="ARBA00022516"/>
    </source>
</evidence>
<dbReference type="Pfam" id="PF00300">
    <property type="entry name" value="His_Phos_1"/>
    <property type="match status" value="1"/>
</dbReference>
<comment type="similarity">
    <text evidence="4">Belongs to the diacylglycerol acyltransferase family.</text>
</comment>
<dbReference type="GO" id="GO:0019432">
    <property type="term" value="P:triglyceride biosynthetic process"/>
    <property type="evidence" value="ECO:0007669"/>
    <property type="project" value="TreeGrafter"/>
</dbReference>
<comment type="subcellular location">
    <subcellularLocation>
        <location evidence="1">Endoplasmic reticulum membrane</location>
        <topology evidence="1">Multi-pass membrane protein</topology>
    </subcellularLocation>
</comment>
<sequence>MGSEGNSGDKQELERKLIANTTLPPFWLIAVPYMTWFLVFDRAAVSGGRRCSRLRKSVIYRLMREYFPVRLINKAPLPPDRPYLFGYHPHGIIGMGAVISFGTEACGFSEKFPGITASLLTLSSNFKLPLYRDYLLSLGFSSVSRKSCETILRKGPGSAIVIVVGGAQESLKSRPGVLNLTLENRKGFVRVAMRTGADLVPTLGFGENELFNQADNQEGTWLYRLQQLVKHSFGFTLPAIAGRGLLHESFGLMPYQRPITVVTGEPVQVLHTENPTEEEVDEMHKRYVQALEKNFMADVRPLAYLTLIRHGESRANVERVLQGVTDAPLTARGEAQLEALEAAWRPVGDRSNEFHLPRPHLIAASPIRRAYRTGCSVARGCGFDISPLGSTTFRSPVTSVPILQQHTSLLLDSGLSERNFGKAECTRKGRAVPGFEKPDSKEIGRADTHTSFQYRVVKEGKKWVHWLMDLAQSQQLQEAKQSSDLNWKLQESVADSREATPTPPEEPAYEALRSDPITSEAIESGALADAAKPSTDTASPNPQTDTVPAIPPVHTRQAEPPHLVLVSHGQWIHTFLKSMIPELRDSFYIRSSNTGLYTLELHPGPNQSPKLRVLLHDDTRHLDLAPQAKKKCPQRTTLDGLWGATSRAGHKSA</sequence>
<evidence type="ECO:0000256" key="12">
    <source>
        <dbReference type="ARBA" id="ARBA00023098"/>
    </source>
</evidence>
<evidence type="ECO:0000256" key="15">
    <source>
        <dbReference type="ARBA" id="ARBA00048109"/>
    </source>
</evidence>
<evidence type="ECO:0000256" key="10">
    <source>
        <dbReference type="ARBA" id="ARBA00022824"/>
    </source>
</evidence>
<comment type="pathway">
    <text evidence="3">Lipid metabolism.</text>
</comment>
<comment type="catalytic activity">
    <reaction evidence="15">
        <text>an acyl-CoA + a 1,2-diacyl-sn-glycerol = a triacyl-sn-glycerol + CoA</text>
        <dbReference type="Rhea" id="RHEA:10868"/>
        <dbReference type="ChEBI" id="CHEBI:17815"/>
        <dbReference type="ChEBI" id="CHEBI:57287"/>
        <dbReference type="ChEBI" id="CHEBI:58342"/>
        <dbReference type="ChEBI" id="CHEBI:64615"/>
        <dbReference type="EC" id="2.3.1.20"/>
    </reaction>
</comment>
<evidence type="ECO:0000256" key="8">
    <source>
        <dbReference type="ARBA" id="ARBA00022692"/>
    </source>
</evidence>
<dbReference type="InterPro" id="IPR013078">
    <property type="entry name" value="His_Pase_superF_clade-1"/>
</dbReference>
<accession>A0AAJ6CGW0</accession>
<evidence type="ECO:0000256" key="1">
    <source>
        <dbReference type="ARBA" id="ARBA00004477"/>
    </source>
</evidence>
<evidence type="ECO:0000256" key="9">
    <source>
        <dbReference type="ARBA" id="ARBA00022798"/>
    </source>
</evidence>
<evidence type="ECO:0000313" key="18">
    <source>
        <dbReference type="EMBL" id="WFC99762.1"/>
    </source>
</evidence>
<dbReference type="CDD" id="cd07067">
    <property type="entry name" value="HP_PGM_like"/>
    <property type="match status" value="1"/>
</dbReference>
<feature type="region of interest" description="Disordered" evidence="16">
    <location>
        <begin position="529"/>
        <end position="554"/>
    </location>
</feature>
<dbReference type="Proteomes" id="UP001219567">
    <property type="component" value="Chromosome 3"/>
</dbReference>
<keyword evidence="11 17" id="KW-1133">Transmembrane helix</keyword>
<dbReference type="InterPro" id="IPR029033">
    <property type="entry name" value="His_PPase_superfam"/>
</dbReference>
<feature type="region of interest" description="Disordered" evidence="16">
    <location>
        <begin position="492"/>
        <end position="515"/>
    </location>
</feature>
<evidence type="ECO:0000256" key="11">
    <source>
        <dbReference type="ARBA" id="ARBA00022989"/>
    </source>
</evidence>
<dbReference type="AlphaFoldDB" id="A0AAJ6CGW0"/>
<evidence type="ECO:0000256" key="3">
    <source>
        <dbReference type="ARBA" id="ARBA00005189"/>
    </source>
</evidence>
<keyword evidence="13 17" id="KW-0472">Membrane</keyword>
<keyword evidence="7 18" id="KW-0808">Transferase</keyword>
<dbReference type="InterPro" id="IPR007130">
    <property type="entry name" value="DAGAT"/>
</dbReference>
<keyword evidence="9" id="KW-0319">Glycerol metabolism</keyword>
<evidence type="ECO:0000256" key="17">
    <source>
        <dbReference type="SAM" id="Phobius"/>
    </source>
</evidence>
<keyword evidence="8 17" id="KW-0812">Transmembrane</keyword>
<keyword evidence="10" id="KW-0256">Endoplasmic reticulum</keyword>
<keyword evidence="6" id="KW-0444">Lipid biosynthesis</keyword>
<proteinExistence type="inferred from homology"/>
<dbReference type="EC" id="2.3.1.20" evidence="5"/>
<evidence type="ECO:0000256" key="2">
    <source>
        <dbReference type="ARBA" id="ARBA00004771"/>
    </source>
</evidence>
<evidence type="ECO:0000256" key="7">
    <source>
        <dbReference type="ARBA" id="ARBA00022679"/>
    </source>
</evidence>
<keyword evidence="19" id="KW-1185">Reference proteome</keyword>
<dbReference type="SMART" id="SM00855">
    <property type="entry name" value="PGAM"/>
    <property type="match status" value="1"/>
</dbReference>
<dbReference type="Pfam" id="PF03982">
    <property type="entry name" value="DAGAT"/>
    <property type="match status" value="1"/>
</dbReference>
<dbReference type="SUPFAM" id="SSF53254">
    <property type="entry name" value="Phosphoglycerate mutase-like"/>
    <property type="match status" value="1"/>
</dbReference>
<reference evidence="18 19" key="1">
    <citation type="submission" date="2023-03" db="EMBL/GenBank/DDBJ databases">
        <title>Mating type loci evolution in Malassezia.</title>
        <authorList>
            <person name="Coelho M.A."/>
        </authorList>
    </citation>
    <scope>NUCLEOTIDE SEQUENCE [LARGE SCALE GENOMIC DNA]</scope>
    <source>
        <strain evidence="18 19">CBS 9725</strain>
    </source>
</reference>
<evidence type="ECO:0000256" key="14">
    <source>
        <dbReference type="ARBA" id="ARBA00023315"/>
    </source>
</evidence>
<comment type="pathway">
    <text evidence="2">Glycerolipid metabolism; triacylglycerol biosynthesis.</text>
</comment>
<dbReference type="PROSITE" id="PS00175">
    <property type="entry name" value="PG_MUTASE"/>
    <property type="match status" value="1"/>
</dbReference>
<dbReference type="Gene3D" id="3.40.50.1240">
    <property type="entry name" value="Phosphoglycerate mutase-like"/>
    <property type="match status" value="1"/>
</dbReference>
<dbReference type="InterPro" id="IPR001345">
    <property type="entry name" value="PG/BPGM_mutase_AS"/>
</dbReference>
<dbReference type="PANTHER" id="PTHR12317:SF0">
    <property type="entry name" value="ACYLTRANSFERASE"/>
    <property type="match status" value="1"/>
</dbReference>
<feature type="compositionally biased region" description="Polar residues" evidence="16">
    <location>
        <begin position="534"/>
        <end position="546"/>
    </location>
</feature>
<dbReference type="GO" id="GO:0006071">
    <property type="term" value="P:glycerol metabolic process"/>
    <property type="evidence" value="ECO:0007669"/>
    <property type="project" value="UniProtKB-KW"/>
</dbReference>
<evidence type="ECO:0000256" key="13">
    <source>
        <dbReference type="ARBA" id="ARBA00023136"/>
    </source>
</evidence>
<organism evidence="18 19">
    <name type="scientific">Malassezia yamatoensis</name>
    <dbReference type="NCBI Taxonomy" id="253288"/>
    <lineage>
        <taxon>Eukaryota</taxon>
        <taxon>Fungi</taxon>
        <taxon>Dikarya</taxon>
        <taxon>Basidiomycota</taxon>
        <taxon>Ustilaginomycotina</taxon>
        <taxon>Malasseziomycetes</taxon>
        <taxon>Malasseziales</taxon>
        <taxon>Malasseziaceae</taxon>
        <taxon>Malassezia</taxon>
    </lineage>
</organism>
<dbReference type="GO" id="GO:0004144">
    <property type="term" value="F:diacylglycerol O-acyltransferase activity"/>
    <property type="evidence" value="ECO:0007669"/>
    <property type="project" value="UniProtKB-EC"/>
</dbReference>
<gene>
    <name evidence="18" type="primary">DGA1</name>
    <name evidence="18" type="ORF">MYAM1_002507</name>
</gene>
<dbReference type="CDD" id="cd07987">
    <property type="entry name" value="LPLAT_MGAT-like"/>
    <property type="match status" value="1"/>
</dbReference>
<feature type="transmembrane region" description="Helical" evidence="17">
    <location>
        <begin position="26"/>
        <end position="45"/>
    </location>
</feature>
<dbReference type="GO" id="GO:0005789">
    <property type="term" value="C:endoplasmic reticulum membrane"/>
    <property type="evidence" value="ECO:0007669"/>
    <property type="project" value="UniProtKB-SubCell"/>
</dbReference>
<keyword evidence="14 18" id="KW-0012">Acyltransferase</keyword>
<evidence type="ECO:0000256" key="5">
    <source>
        <dbReference type="ARBA" id="ARBA00013244"/>
    </source>
</evidence>
<protein>
    <recommendedName>
        <fullName evidence="5">diacylglycerol O-acyltransferase</fullName>
        <ecNumber evidence="5">2.3.1.20</ecNumber>
    </recommendedName>
</protein>
<dbReference type="EMBL" id="CP119945">
    <property type="protein sequence ID" value="WFC99762.1"/>
    <property type="molecule type" value="Genomic_DNA"/>
</dbReference>
<dbReference type="PANTHER" id="PTHR12317">
    <property type="entry name" value="DIACYLGLYCEROL O-ACYLTRANSFERASE"/>
    <property type="match status" value="1"/>
</dbReference>
<evidence type="ECO:0000256" key="16">
    <source>
        <dbReference type="SAM" id="MobiDB-lite"/>
    </source>
</evidence>